<reference evidence="3 4" key="1">
    <citation type="submission" date="2019-01" db="EMBL/GenBank/DDBJ databases">
        <title>High-quality-draft genome sequences of five non-tuberculosis mycobacteriaceae isolated from a nosocomial environment.</title>
        <authorList>
            <person name="Tiago I."/>
            <person name="Alarico S."/>
            <person name="Pereira S.G."/>
            <person name="Coelho C."/>
            <person name="Maranha A."/>
            <person name="Empadinhas N."/>
        </authorList>
    </citation>
    <scope>NUCLEOTIDE SEQUENCE [LARGE SCALE GENOMIC DNA]</scope>
    <source>
        <strain evidence="3 4">24AIII</strain>
    </source>
</reference>
<dbReference type="SUPFAM" id="SSF54184">
    <property type="entry name" value="Penicillin-binding protein 2x (pbp-2x), c-terminal domain"/>
    <property type="match status" value="1"/>
</dbReference>
<protein>
    <submittedName>
        <fullName evidence="3">PASTA domain-containing protein</fullName>
    </submittedName>
</protein>
<dbReference type="CDD" id="cd06577">
    <property type="entry name" value="PASTA_pknB"/>
    <property type="match status" value="2"/>
</dbReference>
<dbReference type="SMART" id="SM00740">
    <property type="entry name" value="PASTA"/>
    <property type="match status" value="2"/>
</dbReference>
<feature type="domain" description="PASTA" evidence="2">
    <location>
        <begin position="146"/>
        <end position="212"/>
    </location>
</feature>
<dbReference type="InterPro" id="IPR005543">
    <property type="entry name" value="PASTA_dom"/>
</dbReference>
<feature type="transmembrane region" description="Helical" evidence="1">
    <location>
        <begin position="122"/>
        <end position="143"/>
    </location>
</feature>
<organism evidence="3 4">
    <name type="scientific">Mycolicibacterium mucogenicum</name>
    <name type="common">Mycobacterium mucogenicum</name>
    <dbReference type="NCBI Taxonomy" id="56689"/>
    <lineage>
        <taxon>Bacteria</taxon>
        <taxon>Bacillati</taxon>
        <taxon>Actinomycetota</taxon>
        <taxon>Actinomycetes</taxon>
        <taxon>Mycobacteriales</taxon>
        <taxon>Mycobacteriaceae</taxon>
        <taxon>Mycolicibacterium</taxon>
    </lineage>
</organism>
<evidence type="ECO:0000256" key="1">
    <source>
        <dbReference type="SAM" id="Phobius"/>
    </source>
</evidence>
<dbReference type="Pfam" id="PF03793">
    <property type="entry name" value="PASTA"/>
    <property type="match status" value="2"/>
</dbReference>
<gene>
    <name evidence="3" type="ORF">EUA03_19210</name>
</gene>
<evidence type="ECO:0000313" key="4">
    <source>
        <dbReference type="Proteomes" id="UP000294929"/>
    </source>
</evidence>
<proteinExistence type="predicted"/>
<feature type="domain" description="PASTA" evidence="2">
    <location>
        <begin position="213"/>
        <end position="278"/>
    </location>
</feature>
<dbReference type="Gene3D" id="3.30.10.20">
    <property type="match status" value="2"/>
</dbReference>
<name>A0A4R5WBG4_MYCMU</name>
<keyword evidence="1" id="KW-1133">Transmembrane helix</keyword>
<comment type="caution">
    <text evidence="3">The sequence shown here is derived from an EMBL/GenBank/DDBJ whole genome shotgun (WGS) entry which is preliminary data.</text>
</comment>
<dbReference type="Proteomes" id="UP000294929">
    <property type="component" value="Unassembled WGS sequence"/>
</dbReference>
<dbReference type="EMBL" id="SDLO01000017">
    <property type="protein sequence ID" value="TDK86703.1"/>
    <property type="molecule type" value="Genomic_DNA"/>
</dbReference>
<accession>A0A4R5WBG4</accession>
<dbReference type="AlphaFoldDB" id="A0A4R5WBG4"/>
<dbReference type="RefSeq" id="WP_133427597.1">
    <property type="nucleotide sequence ID" value="NZ_SDLO01000017.1"/>
</dbReference>
<evidence type="ECO:0000313" key="3">
    <source>
        <dbReference type="EMBL" id="TDK86703.1"/>
    </source>
</evidence>
<keyword evidence="1" id="KW-0472">Membrane</keyword>
<keyword evidence="1" id="KW-0812">Transmembrane</keyword>
<sequence length="320" mass="33432">MTAWQISPATERVELADGQAEVVFTVTNPGPVDTRATVDIVGSEQAQASWFTVAEPQQLIPHGGSKQFTATVKPGEKAPAGSHWLAGRVYSADVAPEEDSVTSNRVAFEIKPPPEKPKSKDWLWALIAGGVLLLVIIGVVTALMMRRSGVEVPDVVGKPQAQAEQMLKDNGLVPKAAQQPSDAVANGNVISQDPAAGASAKKDSTVTINVSSGADMVPIPAGLVGMKVDDAVDRLQKAGLVPGFDQGASSQPANHVYKTAPNQGPVPKGSKVILYVSTGSGGTTDVCKGINPPKWCWLRVTDVIVPTFMPPFTVPVGPGH</sequence>
<evidence type="ECO:0000259" key="2">
    <source>
        <dbReference type="PROSITE" id="PS51178"/>
    </source>
</evidence>
<dbReference type="PROSITE" id="PS51178">
    <property type="entry name" value="PASTA"/>
    <property type="match status" value="2"/>
</dbReference>